<evidence type="ECO:0000313" key="3">
    <source>
        <dbReference type="Proteomes" id="UP000009097"/>
    </source>
</evidence>
<reference evidence="2" key="1">
    <citation type="submission" date="2007-04" db="EMBL/GenBank/DDBJ databases">
        <authorList>
            <consortium name="The Broad Institute Genome Sequencing Platform"/>
            <person name="Birren B."/>
            <person name="Lander E."/>
            <person name="Galagan J."/>
            <person name="Nusbaum C."/>
            <person name="Devon K."/>
            <person name="Ma L.-J."/>
            <person name="Jaffe D."/>
            <person name="Butler J."/>
            <person name="Alvarez P."/>
            <person name="Gnerre S."/>
            <person name="Grabherr M."/>
            <person name="Kleber M."/>
            <person name="Mauceli E."/>
            <person name="Brockman W."/>
            <person name="MacCallum I.A."/>
            <person name="Young S."/>
            <person name="LaButti K."/>
            <person name="DeCaprio D."/>
            <person name="Crawford M."/>
            <person name="Koehrsen M."/>
            <person name="Engels R."/>
            <person name="Montgomery P."/>
            <person name="Pearson M."/>
            <person name="Howarth C."/>
            <person name="Larson L."/>
            <person name="White J."/>
            <person name="O'Leary S."/>
            <person name="Kodira C."/>
            <person name="Zeng Q."/>
            <person name="Yandava C."/>
            <person name="Alvarado L."/>
            <person name="Kistler C."/>
            <person name="Shim W.-B."/>
            <person name="Kang S."/>
            <person name="Woloshuk C."/>
        </authorList>
    </citation>
    <scope>NUCLEOTIDE SEQUENCE</scope>
    <source>
        <strain evidence="2">4287</strain>
    </source>
</reference>
<dbReference type="RefSeq" id="XP_018245588.1">
    <property type="nucleotide sequence ID" value="XM_018400140.1"/>
</dbReference>
<dbReference type="AlphaFoldDB" id="A0A0J9V8S5"/>
<dbReference type="VEuPathDB" id="FungiDB:FOXG_19857"/>
<feature type="compositionally biased region" description="Polar residues" evidence="1">
    <location>
        <begin position="42"/>
        <end position="51"/>
    </location>
</feature>
<sequence>MDRNVKGSLVLCSRDEGEMVLEKGRKEESEIYASVAEDAAYNASSPSLQESRVNKRQRTPVTR</sequence>
<dbReference type="GeneID" id="28960563"/>
<name>A0A0J9V8S5_FUSO4</name>
<dbReference type="EMBL" id="DS231705">
    <property type="protein sequence ID" value="KNB07543.1"/>
    <property type="molecule type" value="Genomic_DNA"/>
</dbReference>
<organism evidence="2 3">
    <name type="scientific">Fusarium oxysporum f. sp. lycopersici (strain 4287 / CBS 123668 / FGSC 9935 / NRRL 34936)</name>
    <name type="common">Fusarium vascular wilt of tomato</name>
    <dbReference type="NCBI Taxonomy" id="426428"/>
    <lineage>
        <taxon>Eukaryota</taxon>
        <taxon>Fungi</taxon>
        <taxon>Dikarya</taxon>
        <taxon>Ascomycota</taxon>
        <taxon>Pezizomycotina</taxon>
        <taxon>Sordariomycetes</taxon>
        <taxon>Hypocreomycetidae</taxon>
        <taxon>Hypocreales</taxon>
        <taxon>Nectriaceae</taxon>
        <taxon>Fusarium</taxon>
        <taxon>Fusarium oxysporum species complex</taxon>
    </lineage>
</organism>
<evidence type="ECO:0000313" key="2">
    <source>
        <dbReference type="EMBL" id="KNB07543.1"/>
    </source>
</evidence>
<protein>
    <submittedName>
        <fullName evidence="2">Uncharacterized protein</fullName>
    </submittedName>
</protein>
<dbReference type="Proteomes" id="UP000009097">
    <property type="component" value="Unassembled WGS sequence"/>
</dbReference>
<feature type="compositionally biased region" description="Basic residues" evidence="1">
    <location>
        <begin position="54"/>
        <end position="63"/>
    </location>
</feature>
<dbReference type="KEGG" id="fox:FOXG_19857"/>
<reference evidence="2" key="2">
    <citation type="journal article" date="2010" name="Nature">
        <title>Comparative genomics reveals mobile pathogenicity chromosomes in Fusarium.</title>
        <authorList>
            <person name="Ma L.J."/>
            <person name="van der Does H.C."/>
            <person name="Borkovich K.A."/>
            <person name="Coleman J.J."/>
            <person name="Daboussi M.J."/>
            <person name="Di Pietro A."/>
            <person name="Dufresne M."/>
            <person name="Freitag M."/>
            <person name="Grabherr M."/>
            <person name="Henrissat B."/>
            <person name="Houterman P.M."/>
            <person name="Kang S."/>
            <person name="Shim W.B."/>
            <person name="Woloshuk C."/>
            <person name="Xie X."/>
            <person name="Xu J.R."/>
            <person name="Antoniw J."/>
            <person name="Baker S.E."/>
            <person name="Bluhm B.H."/>
            <person name="Breakspear A."/>
            <person name="Brown D.W."/>
            <person name="Butchko R.A."/>
            <person name="Chapman S."/>
            <person name="Coulson R."/>
            <person name="Coutinho P.M."/>
            <person name="Danchin E.G."/>
            <person name="Diener A."/>
            <person name="Gale L.R."/>
            <person name="Gardiner D.M."/>
            <person name="Goff S."/>
            <person name="Hammond-Kosack K.E."/>
            <person name="Hilburn K."/>
            <person name="Hua-Van A."/>
            <person name="Jonkers W."/>
            <person name="Kazan K."/>
            <person name="Kodira C.D."/>
            <person name="Koehrsen M."/>
            <person name="Kumar L."/>
            <person name="Lee Y.H."/>
            <person name="Li L."/>
            <person name="Manners J.M."/>
            <person name="Miranda-Saavedra D."/>
            <person name="Mukherjee M."/>
            <person name="Park G."/>
            <person name="Park J."/>
            <person name="Park S.Y."/>
            <person name="Proctor R.H."/>
            <person name="Regev A."/>
            <person name="Ruiz-Roldan M.C."/>
            <person name="Sain D."/>
            <person name="Sakthikumar S."/>
            <person name="Sykes S."/>
            <person name="Schwartz D.C."/>
            <person name="Turgeon B.G."/>
            <person name="Wapinski I."/>
            <person name="Yoder O."/>
            <person name="Young S."/>
            <person name="Zeng Q."/>
            <person name="Zhou S."/>
            <person name="Galagan J."/>
            <person name="Cuomo C.A."/>
            <person name="Kistler H.C."/>
            <person name="Rep M."/>
        </authorList>
    </citation>
    <scope>NUCLEOTIDE SEQUENCE [LARGE SCALE GENOMIC DNA]</scope>
    <source>
        <strain evidence="2">4287</strain>
    </source>
</reference>
<evidence type="ECO:0000256" key="1">
    <source>
        <dbReference type="SAM" id="MobiDB-lite"/>
    </source>
</evidence>
<accession>A0A0J9V8S5</accession>
<gene>
    <name evidence="2" type="ORF">FOXG_19857</name>
</gene>
<proteinExistence type="predicted"/>
<feature type="region of interest" description="Disordered" evidence="1">
    <location>
        <begin position="39"/>
        <end position="63"/>
    </location>
</feature>